<gene>
    <name evidence="4" type="ORF">PSAB_20635</name>
</gene>
<dbReference type="Proteomes" id="UP000019772">
    <property type="component" value="Chromosome"/>
</dbReference>
<organism evidence="4 5">
    <name type="scientific">Paenibacillus sabinae T27</name>
    <dbReference type="NCBI Taxonomy" id="1268072"/>
    <lineage>
        <taxon>Bacteria</taxon>
        <taxon>Bacillati</taxon>
        <taxon>Bacillota</taxon>
        <taxon>Bacilli</taxon>
        <taxon>Bacillales</taxon>
        <taxon>Paenibacillaceae</taxon>
        <taxon>Paenibacillus</taxon>
    </lineage>
</organism>
<reference evidence="4 5" key="1">
    <citation type="journal article" date="2014" name="PLoS Genet.">
        <title>Comparative Genomic Analysis of N2-Fixing and Non-N2-Fixing Paenibacillus spp.: Organization, Evolution and Expression of the Nitrogen Fixation Genes.</title>
        <authorList>
            <person name="Xie J.B."/>
            <person name="Du Z."/>
            <person name="Bai L."/>
            <person name="Tian C."/>
            <person name="Zhang Y."/>
            <person name="Xie J.Y."/>
            <person name="Wang T."/>
            <person name="Liu X."/>
            <person name="Chen X."/>
            <person name="Cheng Q."/>
            <person name="Chen S."/>
            <person name="Li J."/>
        </authorList>
    </citation>
    <scope>NUCLEOTIDE SEQUENCE [LARGE SCALE GENOMIC DNA]</scope>
    <source>
        <strain evidence="4 5">T27</strain>
    </source>
</reference>
<dbReference type="PANTHER" id="PTHR34094:SF1">
    <property type="entry name" value="PROTEIN FAM185A"/>
    <property type="match status" value="1"/>
</dbReference>
<dbReference type="PANTHER" id="PTHR34094">
    <property type="match status" value="1"/>
</dbReference>
<name>X5A3X6_9BACL</name>
<keyword evidence="5" id="KW-1185">Reference proteome</keyword>
<proteinExistence type="predicted"/>
<dbReference type="eggNOG" id="COG3595">
    <property type="taxonomic scope" value="Bacteria"/>
</dbReference>
<feature type="transmembrane region" description="Helical" evidence="2">
    <location>
        <begin position="52"/>
        <end position="71"/>
    </location>
</feature>
<evidence type="ECO:0000313" key="4">
    <source>
        <dbReference type="EMBL" id="AHV99018.1"/>
    </source>
</evidence>
<dbReference type="STRING" id="1268072.PSAB_20635"/>
<dbReference type="AlphaFoldDB" id="X5A3X6"/>
<evidence type="ECO:0000259" key="3">
    <source>
        <dbReference type="Pfam" id="PF13349"/>
    </source>
</evidence>
<keyword evidence="2" id="KW-1133">Transmembrane helix</keyword>
<dbReference type="Pfam" id="PF13349">
    <property type="entry name" value="DUF4097"/>
    <property type="match status" value="1"/>
</dbReference>
<dbReference type="KEGG" id="psab:PSAB_20635"/>
<evidence type="ECO:0000313" key="5">
    <source>
        <dbReference type="Proteomes" id="UP000019772"/>
    </source>
</evidence>
<feature type="transmembrane region" description="Helical" evidence="2">
    <location>
        <begin position="290"/>
        <end position="310"/>
    </location>
</feature>
<dbReference type="RefSeq" id="WP_025336481.1">
    <property type="nucleotide sequence ID" value="NZ_CP004078.1"/>
</dbReference>
<feature type="transmembrane region" description="Helical" evidence="2">
    <location>
        <begin position="228"/>
        <end position="247"/>
    </location>
</feature>
<dbReference type="PATRIC" id="fig|1268072.3.peg.4249"/>
<evidence type="ECO:0000256" key="1">
    <source>
        <dbReference type="SAM" id="MobiDB-lite"/>
    </source>
</evidence>
<evidence type="ECO:0000256" key="2">
    <source>
        <dbReference type="SAM" id="Phobius"/>
    </source>
</evidence>
<sequence>MKNDSRTALSMNEREPLPITERGGKRSGREEESGGAEVIPPRTKRQPAKRKFIAGLLSAVIPGAGHFYVGLVRKGISLLFVIALDIAALLYFSSIGMQINVPLLILLALFIPVVYFYNVYDALQSADRIVRLRKMAVPPEFYTQSVQARRRRSISEPDISFGLLLLVGGILLFLFRQRPPWLRYFIEHHAGAAIGILLIAGGVLFAAREMGIKFMSRQGDRRERRVGRFTASFLLAGVGIILFRDWLKGTDDMLLLLKWWPAVPVIWGVEYLLGCMLARRPRRAGTGPRFRLDLRGLLLAIVLGASVFIVSEQEHYLHLWNKVSLNLTAAAVDYGEAKGSKFQKPVVTVPVELQSAKLTVDAINGDIVVHRSPIDDIEVNATVWVDQLDGARAEAVSDQSFIEVTEGAAIKLSTKGKAYGESGKRQPRMDLDIAVPDSRRFNLDITTMNGGITLQNTEAIQDIHLETGNGPIILHKVFGNIVGKTHNGEVRVREIQGDVDLSTSGGDMQAWDVAGRLKLSTAVGNIRAQRSGADIDVSTKNGNVEVNEARTALNAQTLNGIIDIRSPYVQGDWDIYSAAGDIHLFLPTEGNYSIKGSSGYGDIVTDFTELDIDKKTVSGKVGTGEFKVNVEGNSNLNVRKN</sequence>
<feature type="transmembrane region" description="Helical" evidence="2">
    <location>
        <begin position="188"/>
        <end position="207"/>
    </location>
</feature>
<feature type="transmembrane region" description="Helical" evidence="2">
    <location>
        <begin position="103"/>
        <end position="123"/>
    </location>
</feature>
<feature type="transmembrane region" description="Helical" evidence="2">
    <location>
        <begin position="159"/>
        <end position="176"/>
    </location>
</feature>
<keyword evidence="2" id="KW-0812">Transmembrane</keyword>
<feature type="compositionally biased region" description="Basic and acidic residues" evidence="1">
    <location>
        <begin position="12"/>
        <end position="32"/>
    </location>
</feature>
<dbReference type="EMBL" id="CP004078">
    <property type="protein sequence ID" value="AHV99018.1"/>
    <property type="molecule type" value="Genomic_DNA"/>
</dbReference>
<keyword evidence="2" id="KW-0472">Membrane</keyword>
<feature type="domain" description="DUF4097" evidence="3">
    <location>
        <begin position="433"/>
        <end position="633"/>
    </location>
</feature>
<dbReference type="InterPro" id="IPR025164">
    <property type="entry name" value="Toastrack_DUF4097"/>
</dbReference>
<feature type="transmembrane region" description="Helical" evidence="2">
    <location>
        <begin position="259"/>
        <end position="278"/>
    </location>
</feature>
<dbReference type="HOGENOM" id="CLU_032798_0_0_9"/>
<protein>
    <recommendedName>
        <fullName evidence="3">DUF4097 domain-containing protein</fullName>
    </recommendedName>
</protein>
<feature type="region of interest" description="Disordered" evidence="1">
    <location>
        <begin position="1"/>
        <end position="41"/>
    </location>
</feature>
<accession>X5A3X6</accession>
<feature type="compositionally biased region" description="Polar residues" evidence="1">
    <location>
        <begin position="1"/>
        <end position="10"/>
    </location>
</feature>